<dbReference type="InterPro" id="IPR000228">
    <property type="entry name" value="RNA3'_term_phos_cyc"/>
</dbReference>
<dbReference type="InterPro" id="IPR037136">
    <property type="entry name" value="RNA3'_phos_cyclase_dom_sf"/>
</dbReference>
<keyword evidence="3" id="KW-0690">Ribosome biogenesis</keyword>
<dbReference type="GO" id="GO:0000479">
    <property type="term" value="P:endonucleolytic cleavage of tricistronic rRNA transcript (SSU-rRNA, 5.8S rRNA, LSU-rRNA)"/>
    <property type="evidence" value="ECO:0007669"/>
    <property type="project" value="TreeGrafter"/>
</dbReference>
<gene>
    <name evidence="7" type="ORF">FisN_5Lh063</name>
</gene>
<dbReference type="GO" id="GO:0005730">
    <property type="term" value="C:nucleolus"/>
    <property type="evidence" value="ECO:0007669"/>
    <property type="project" value="UniProtKB-SubCell"/>
</dbReference>
<dbReference type="Gene3D" id="3.30.360.20">
    <property type="entry name" value="RNA 3'-terminal phosphate cyclase, insert domain"/>
    <property type="match status" value="1"/>
</dbReference>
<organism evidence="7 8">
    <name type="scientific">Fistulifera solaris</name>
    <name type="common">Oleaginous diatom</name>
    <dbReference type="NCBI Taxonomy" id="1519565"/>
    <lineage>
        <taxon>Eukaryota</taxon>
        <taxon>Sar</taxon>
        <taxon>Stramenopiles</taxon>
        <taxon>Ochrophyta</taxon>
        <taxon>Bacillariophyta</taxon>
        <taxon>Bacillariophyceae</taxon>
        <taxon>Bacillariophycidae</taxon>
        <taxon>Naviculales</taxon>
        <taxon>Naviculaceae</taxon>
        <taxon>Fistulifera</taxon>
    </lineage>
</organism>
<evidence type="ECO:0000313" key="8">
    <source>
        <dbReference type="Proteomes" id="UP000198406"/>
    </source>
</evidence>
<dbReference type="Pfam" id="PF05189">
    <property type="entry name" value="RTC_insert"/>
    <property type="match status" value="1"/>
</dbReference>
<evidence type="ECO:0000256" key="4">
    <source>
        <dbReference type="ARBA" id="ARBA00023242"/>
    </source>
</evidence>
<dbReference type="Gene3D" id="3.65.10.20">
    <property type="entry name" value="RNA 3'-terminal phosphate cyclase domain"/>
    <property type="match status" value="1"/>
</dbReference>
<evidence type="ECO:0000256" key="2">
    <source>
        <dbReference type="ARBA" id="ARBA00007089"/>
    </source>
</evidence>
<dbReference type="PANTHER" id="PTHR11096">
    <property type="entry name" value="RNA 3' TERMINAL PHOSPHATE CYCLASE"/>
    <property type="match status" value="1"/>
</dbReference>
<dbReference type="InterPro" id="IPR016443">
    <property type="entry name" value="RNA3'_term_phos_cyc_type_2"/>
</dbReference>
<dbReference type="Pfam" id="PF01137">
    <property type="entry name" value="RTC"/>
    <property type="match status" value="1"/>
</dbReference>
<dbReference type="SUPFAM" id="SSF55205">
    <property type="entry name" value="EPT/RTPC-like"/>
    <property type="match status" value="1"/>
</dbReference>
<protein>
    <submittedName>
        <fullName evidence="7">RNA 3'-terminal phosphate cyclase-like protein</fullName>
    </submittedName>
</protein>
<evidence type="ECO:0000256" key="3">
    <source>
        <dbReference type="ARBA" id="ARBA00022517"/>
    </source>
</evidence>
<keyword evidence="8" id="KW-1185">Reference proteome</keyword>
<dbReference type="InterPro" id="IPR023797">
    <property type="entry name" value="RNA3'_phos_cyclase_dom"/>
</dbReference>
<feature type="domain" description="RNA 3'-terminal phosphate cyclase insert" evidence="6">
    <location>
        <begin position="145"/>
        <end position="251"/>
    </location>
</feature>
<dbReference type="EMBL" id="BDSP01000074">
    <property type="protein sequence ID" value="GAX14017.1"/>
    <property type="molecule type" value="Genomic_DNA"/>
</dbReference>
<feature type="domain" description="RNA 3'-terminal phosphate cyclase" evidence="5">
    <location>
        <begin position="3"/>
        <end position="304"/>
    </location>
</feature>
<dbReference type="OrthoDB" id="1911237at2759"/>
<comment type="similarity">
    <text evidence="2">Belongs to the RNA 3'-terminal cyclase family. Type 2 subfamily.</text>
</comment>
<dbReference type="Proteomes" id="UP000198406">
    <property type="component" value="Unassembled WGS sequence"/>
</dbReference>
<proteinExistence type="inferred from homology"/>
<reference evidence="7 8" key="1">
    <citation type="journal article" date="2015" name="Plant Cell">
        <title>Oil accumulation by the oleaginous diatom Fistulifera solaris as revealed by the genome and transcriptome.</title>
        <authorList>
            <person name="Tanaka T."/>
            <person name="Maeda Y."/>
            <person name="Veluchamy A."/>
            <person name="Tanaka M."/>
            <person name="Abida H."/>
            <person name="Marechal E."/>
            <person name="Bowler C."/>
            <person name="Muto M."/>
            <person name="Sunaga Y."/>
            <person name="Tanaka M."/>
            <person name="Yoshino T."/>
            <person name="Taniguchi T."/>
            <person name="Fukuda Y."/>
            <person name="Nemoto M."/>
            <person name="Matsumoto M."/>
            <person name="Wong P.S."/>
            <person name="Aburatani S."/>
            <person name="Fujibuchi W."/>
        </authorList>
    </citation>
    <scope>NUCLEOTIDE SEQUENCE [LARGE SCALE GENOMIC DNA]</scope>
    <source>
        <strain evidence="7 8">JPCC DA0580</strain>
    </source>
</reference>
<dbReference type="PANTHER" id="PTHR11096:SF1">
    <property type="entry name" value="RNA 3'-TERMINAL PHOSPHATE CYCLASE-LIKE PROTEIN"/>
    <property type="match status" value="1"/>
</dbReference>
<dbReference type="GO" id="GO:0004521">
    <property type="term" value="F:RNA endonuclease activity"/>
    <property type="evidence" value="ECO:0007669"/>
    <property type="project" value="TreeGrafter"/>
</dbReference>
<keyword evidence="4" id="KW-0539">Nucleus</keyword>
<comment type="caution">
    <text evidence="7">The sequence shown here is derived from an EMBL/GenBank/DDBJ whole genome shotgun (WGS) entry which is preliminary data.</text>
</comment>
<dbReference type="NCBIfam" id="TIGR03400">
    <property type="entry name" value="18S_RNA_Rcl1p"/>
    <property type="match status" value="1"/>
</dbReference>
<dbReference type="InterPro" id="IPR013791">
    <property type="entry name" value="RNA3'-term_phos_cycl_insert"/>
</dbReference>
<evidence type="ECO:0000313" key="7">
    <source>
        <dbReference type="EMBL" id="GAX14017.1"/>
    </source>
</evidence>
<accession>A0A1Z5JJ22</accession>
<dbReference type="InterPro" id="IPR020719">
    <property type="entry name" value="RNA3'_term_phos_cycl-like_CS"/>
</dbReference>
<sequence length="330" mass="35988">MTNGSQLEINTAGTQLRFQPGLLTGGVIEHDCSNSRNEENPHHVGWLVQGILPLAPFGKEALQVTFTNCVTDGLEHRDPSIDYWKKHMTILFQQFGIGLPDPNDFLADSPPAIHIRQRGGAPRGGGQVELYCPIVTELQSIDWADPGLIKRVRGTVVSTQLISSSTAARAAYAAKGVFHRLLPDVWIHTDAHTIKQHKCGPSPAVSILLTAESTTGVMLSAEACLGDQKQQREAPEELGQRAACALLEEIRRGGCIDTDLQATALLLMCLTPQDVSRVRVGTLSQYTIHCLRLYKELMGVEFKVQPDMDTKTVLLSCLGVGYRNNAKAST</sequence>
<comment type="subcellular location">
    <subcellularLocation>
        <location evidence="1">Nucleus</location>
        <location evidence="1">Nucleolus</location>
    </subcellularLocation>
</comment>
<evidence type="ECO:0000256" key="1">
    <source>
        <dbReference type="ARBA" id="ARBA00004604"/>
    </source>
</evidence>
<dbReference type="InterPro" id="IPR036553">
    <property type="entry name" value="RPTC_insert"/>
</dbReference>
<dbReference type="AlphaFoldDB" id="A0A1Z5JJ22"/>
<evidence type="ECO:0000259" key="5">
    <source>
        <dbReference type="Pfam" id="PF01137"/>
    </source>
</evidence>
<dbReference type="InParanoid" id="A0A1Z5JJ22"/>
<dbReference type="PROSITE" id="PS01287">
    <property type="entry name" value="RTC"/>
    <property type="match status" value="1"/>
</dbReference>
<dbReference type="FunCoup" id="A0A1Z5JJ22">
    <property type="interactions" value="478"/>
</dbReference>
<evidence type="ECO:0000259" key="6">
    <source>
        <dbReference type="Pfam" id="PF05189"/>
    </source>
</evidence>
<dbReference type="InterPro" id="IPR013792">
    <property type="entry name" value="RNA3'P_cycl/enolpyr_Trfase_a/b"/>
</dbReference>
<name>A0A1Z5JJ22_FISSO</name>